<reference evidence="1 2" key="1">
    <citation type="journal article" date="2019" name="Sci. Rep.">
        <title>Orb-weaving spider Araneus ventricosus genome elucidates the spidroin gene catalogue.</title>
        <authorList>
            <person name="Kono N."/>
            <person name="Nakamura H."/>
            <person name="Ohtoshi R."/>
            <person name="Moran D.A.P."/>
            <person name="Shinohara A."/>
            <person name="Yoshida Y."/>
            <person name="Fujiwara M."/>
            <person name="Mori M."/>
            <person name="Tomita M."/>
            <person name="Arakawa K."/>
        </authorList>
    </citation>
    <scope>NUCLEOTIDE SEQUENCE [LARGE SCALE GENOMIC DNA]</scope>
</reference>
<evidence type="ECO:0000313" key="1">
    <source>
        <dbReference type="EMBL" id="GBM90838.1"/>
    </source>
</evidence>
<evidence type="ECO:0000313" key="2">
    <source>
        <dbReference type="Proteomes" id="UP000499080"/>
    </source>
</evidence>
<proteinExistence type="predicted"/>
<dbReference type="Proteomes" id="UP000499080">
    <property type="component" value="Unassembled WGS sequence"/>
</dbReference>
<gene>
    <name evidence="1" type="ORF">AVEN_149461_1</name>
</gene>
<dbReference type="AlphaFoldDB" id="A0A4Y2JMY0"/>
<name>A0A4Y2JMY0_ARAVE</name>
<accession>A0A4Y2JMY0</accession>
<protein>
    <submittedName>
        <fullName evidence="1">Uncharacterized protein</fullName>
    </submittedName>
</protein>
<comment type="caution">
    <text evidence="1">The sequence shown here is derived from an EMBL/GenBank/DDBJ whole genome shotgun (WGS) entry which is preliminary data.</text>
</comment>
<sequence>MTVPSIKLTLCFRDGQGVCIPVWTSSLLVKQDKRMQGAQFIPLKFTIFRQAEGNQFCPVRCQPDPASISPSFTLPRFPVDTCAGLGQSSVIYTGGANFPGKVALRHPPKRYLPAKKTLLVFEYAICWQGQYSQIRAEWVEEGSSEMVTIKWWELQRESAYPTLV</sequence>
<dbReference type="EMBL" id="BGPR01003656">
    <property type="protein sequence ID" value="GBM90838.1"/>
    <property type="molecule type" value="Genomic_DNA"/>
</dbReference>
<keyword evidence="2" id="KW-1185">Reference proteome</keyword>
<organism evidence="1 2">
    <name type="scientific">Araneus ventricosus</name>
    <name type="common">Orbweaver spider</name>
    <name type="synonym">Epeira ventricosa</name>
    <dbReference type="NCBI Taxonomy" id="182803"/>
    <lineage>
        <taxon>Eukaryota</taxon>
        <taxon>Metazoa</taxon>
        <taxon>Ecdysozoa</taxon>
        <taxon>Arthropoda</taxon>
        <taxon>Chelicerata</taxon>
        <taxon>Arachnida</taxon>
        <taxon>Araneae</taxon>
        <taxon>Araneomorphae</taxon>
        <taxon>Entelegynae</taxon>
        <taxon>Araneoidea</taxon>
        <taxon>Araneidae</taxon>
        <taxon>Araneus</taxon>
    </lineage>
</organism>